<dbReference type="GO" id="GO:0005886">
    <property type="term" value="C:plasma membrane"/>
    <property type="evidence" value="ECO:0007669"/>
    <property type="project" value="UniProtKB-SubCell"/>
</dbReference>
<comment type="subcellular location">
    <subcellularLocation>
        <location evidence="1">Cell membrane</location>
        <topology evidence="1">Multi-pass membrane protein</topology>
    </subcellularLocation>
</comment>
<evidence type="ECO:0000256" key="2">
    <source>
        <dbReference type="ARBA" id="ARBA00006228"/>
    </source>
</evidence>
<dbReference type="Proteomes" id="UP001138802">
    <property type="component" value="Unassembled WGS sequence"/>
</dbReference>
<evidence type="ECO:0000256" key="7">
    <source>
        <dbReference type="SAM" id="Phobius"/>
    </source>
</evidence>
<evidence type="ECO:0000313" key="9">
    <source>
        <dbReference type="Proteomes" id="UP001138802"/>
    </source>
</evidence>
<organism evidence="8 9">
    <name type="scientific">Thiocapsa imhoffii</name>
    <dbReference type="NCBI Taxonomy" id="382777"/>
    <lineage>
        <taxon>Bacteria</taxon>
        <taxon>Pseudomonadati</taxon>
        <taxon>Pseudomonadota</taxon>
        <taxon>Gammaproteobacteria</taxon>
        <taxon>Chromatiales</taxon>
        <taxon>Chromatiaceae</taxon>
        <taxon>Thiocapsa</taxon>
    </lineage>
</organism>
<gene>
    <name evidence="8" type="ORF">CKO25_13985</name>
</gene>
<dbReference type="Pfam" id="PF01899">
    <property type="entry name" value="MNHE"/>
    <property type="match status" value="1"/>
</dbReference>
<accession>A0A9X1BA50</accession>
<keyword evidence="9" id="KW-1185">Reference proteome</keyword>
<keyword evidence="5 7" id="KW-1133">Transmembrane helix</keyword>
<dbReference type="EMBL" id="NRSD01000015">
    <property type="protein sequence ID" value="MBK1645740.1"/>
    <property type="molecule type" value="Genomic_DNA"/>
</dbReference>
<evidence type="ECO:0000256" key="3">
    <source>
        <dbReference type="ARBA" id="ARBA00022475"/>
    </source>
</evidence>
<evidence type="ECO:0000256" key="5">
    <source>
        <dbReference type="ARBA" id="ARBA00022989"/>
    </source>
</evidence>
<evidence type="ECO:0000256" key="4">
    <source>
        <dbReference type="ARBA" id="ARBA00022692"/>
    </source>
</evidence>
<evidence type="ECO:0000256" key="1">
    <source>
        <dbReference type="ARBA" id="ARBA00004651"/>
    </source>
</evidence>
<dbReference type="PANTHER" id="PTHR34584">
    <property type="entry name" value="NA(+)/H(+) ANTIPORTER SUBUNIT E1"/>
    <property type="match status" value="1"/>
</dbReference>
<evidence type="ECO:0000313" key="8">
    <source>
        <dbReference type="EMBL" id="MBK1645740.1"/>
    </source>
</evidence>
<proteinExistence type="inferred from homology"/>
<comment type="similarity">
    <text evidence="2">Belongs to the CPA3 antiporters (TC 2.A.63) subunit E family.</text>
</comment>
<keyword evidence="6 7" id="KW-0472">Membrane</keyword>
<feature type="transmembrane region" description="Helical" evidence="7">
    <location>
        <begin position="7"/>
        <end position="27"/>
    </location>
</feature>
<comment type="caution">
    <text evidence="8">The sequence shown here is derived from an EMBL/GenBank/DDBJ whole genome shotgun (WGS) entry which is preliminary data.</text>
</comment>
<dbReference type="InterPro" id="IPR002758">
    <property type="entry name" value="Cation_antiport_E"/>
</dbReference>
<dbReference type="RefSeq" id="WP_200388548.1">
    <property type="nucleotide sequence ID" value="NZ_NRSD01000015.1"/>
</dbReference>
<reference evidence="8 9" key="1">
    <citation type="journal article" date="2020" name="Microorganisms">
        <title>Osmotic Adaptation and Compatible Solute Biosynthesis of Phototrophic Bacteria as Revealed from Genome Analyses.</title>
        <authorList>
            <person name="Imhoff J.F."/>
            <person name="Rahn T."/>
            <person name="Kunzel S."/>
            <person name="Keller A."/>
            <person name="Neulinger S.C."/>
        </authorList>
    </citation>
    <scope>NUCLEOTIDE SEQUENCE [LARGE SCALE GENOMIC DNA]</scope>
    <source>
        <strain evidence="8 9">DSM 21303</strain>
    </source>
</reference>
<keyword evidence="4 7" id="KW-0812">Transmembrane</keyword>
<protein>
    <recommendedName>
        <fullName evidence="10">Cation transporter</fullName>
    </recommendedName>
</protein>
<evidence type="ECO:0000256" key="6">
    <source>
        <dbReference type="ARBA" id="ARBA00023136"/>
    </source>
</evidence>
<evidence type="ECO:0008006" key="10">
    <source>
        <dbReference type="Google" id="ProtNLM"/>
    </source>
</evidence>
<dbReference type="GO" id="GO:0008324">
    <property type="term" value="F:monoatomic cation transmembrane transporter activity"/>
    <property type="evidence" value="ECO:0007669"/>
    <property type="project" value="InterPro"/>
</dbReference>
<name>A0A9X1BA50_9GAMM</name>
<dbReference type="PANTHER" id="PTHR34584:SF1">
    <property type="entry name" value="NA(+)_H(+) ANTIPORTER SUBUNIT E1"/>
    <property type="match status" value="1"/>
</dbReference>
<keyword evidence="3" id="KW-1003">Cell membrane</keyword>
<sequence>MNKRYVYRHPLSGLLRGTLFMGLWFVFNGLDPQSLMIGIPTVIAATIMSMRLSPPRKRTLSVIGSIRFAPYFLWESLLGAIDVAARVLWPRMAVNPGFHSYRTRLRNPSARLVFIDSISLLPGTLSADLRGDVVEVHALDREADLDLSLSGLERQVAILFNESLEEIRTTPHPHHPSPEPV</sequence>
<dbReference type="AlphaFoldDB" id="A0A9X1BA50"/>